<dbReference type="InterPro" id="IPR002575">
    <property type="entry name" value="Aminoglycoside_PTrfase"/>
</dbReference>
<gene>
    <name evidence="2" type="ORF">GU90_02890</name>
</gene>
<dbReference type="GO" id="GO:0016740">
    <property type="term" value="F:transferase activity"/>
    <property type="evidence" value="ECO:0007669"/>
    <property type="project" value="UniProtKB-KW"/>
</dbReference>
<sequence length="284" mass="32095">MAFALAEVCAAAGLDPSGARLLRFVNNAVFRLREHEVVVRIVLAPSLAHRAEHVVASARWLAEHDVPAVRLLDVEQPVRAGDYVATFWRLVPERGKPNGTHLGELLRQLHSLPVPQLLPLWRPLDDVRRKCADAEELDPEDQEFLLQHCDAIERRLADLRFALPWSVIHGDAHLGNVILGPDGPVLCDLDSMCVGPPEWDLTPMAVGRLRTGQPPQRYEELISAYGFDVTAWADFQVLRELRELKITVSGLPISRSNPRVREQVQHRLRTIREGDLVTQWTPYR</sequence>
<evidence type="ECO:0000259" key="1">
    <source>
        <dbReference type="Pfam" id="PF01636"/>
    </source>
</evidence>
<feature type="domain" description="Aminoglycoside phosphotransferase" evidence="1">
    <location>
        <begin position="27"/>
        <end position="232"/>
    </location>
</feature>
<evidence type="ECO:0000313" key="3">
    <source>
        <dbReference type="Proteomes" id="UP000031419"/>
    </source>
</evidence>
<organism evidence="2 3">
    <name type="scientific">Saccharopolyspora rectivirgula</name>
    <dbReference type="NCBI Taxonomy" id="28042"/>
    <lineage>
        <taxon>Bacteria</taxon>
        <taxon>Bacillati</taxon>
        <taxon>Actinomycetota</taxon>
        <taxon>Actinomycetes</taxon>
        <taxon>Pseudonocardiales</taxon>
        <taxon>Pseudonocardiaceae</taxon>
        <taxon>Saccharopolyspora</taxon>
    </lineage>
</organism>
<protein>
    <submittedName>
        <fullName evidence="2">Aminoglycoside phosphotransferase</fullName>
    </submittedName>
</protein>
<keyword evidence="2" id="KW-0808">Transferase</keyword>
<dbReference type="InterPro" id="IPR011009">
    <property type="entry name" value="Kinase-like_dom_sf"/>
</dbReference>
<dbReference type="STRING" id="28042.GU90_02890"/>
<dbReference type="AlphaFoldDB" id="A0A073B359"/>
<comment type="caution">
    <text evidence="2">The sequence shown here is derived from an EMBL/GenBank/DDBJ whole genome shotgun (WGS) entry which is preliminary data.</text>
</comment>
<dbReference type="EMBL" id="JNVU01000010">
    <property type="protein sequence ID" value="KEI45667.1"/>
    <property type="molecule type" value="Genomic_DNA"/>
</dbReference>
<keyword evidence="3" id="KW-1185">Reference proteome</keyword>
<proteinExistence type="predicted"/>
<dbReference type="SUPFAM" id="SSF56112">
    <property type="entry name" value="Protein kinase-like (PK-like)"/>
    <property type="match status" value="1"/>
</dbReference>
<dbReference type="eggNOG" id="COG2334">
    <property type="taxonomic scope" value="Bacteria"/>
</dbReference>
<dbReference type="Gene3D" id="3.90.1200.10">
    <property type="match status" value="1"/>
</dbReference>
<accession>A0A073B359</accession>
<dbReference type="Pfam" id="PF01636">
    <property type="entry name" value="APH"/>
    <property type="match status" value="1"/>
</dbReference>
<name>A0A073B359_9PSEU</name>
<dbReference type="Proteomes" id="UP000031419">
    <property type="component" value="Unassembled WGS sequence"/>
</dbReference>
<reference evidence="2 3" key="1">
    <citation type="submission" date="2014-06" db="EMBL/GenBank/DDBJ databases">
        <title>Saccharopolyspora rectivirgula DSM-43113 Genome sequencing.</title>
        <authorList>
            <person name="Barrera C."/>
            <person name="Millon L."/>
            <person name="Rognon B."/>
            <person name="Zaugg C."/>
            <person name="Monod M."/>
        </authorList>
    </citation>
    <scope>NUCLEOTIDE SEQUENCE [LARGE SCALE GENOMIC DNA]</scope>
    <source>
        <strain evidence="2 3">DSM 43113</strain>
    </source>
</reference>
<evidence type="ECO:0000313" key="2">
    <source>
        <dbReference type="EMBL" id="KEI45667.1"/>
    </source>
</evidence>